<organism evidence="1 2">
    <name type="scientific">Drechmeria coniospora</name>
    <name type="common">Nematophagous fungus</name>
    <name type="synonym">Meria coniospora</name>
    <dbReference type="NCBI Taxonomy" id="98403"/>
    <lineage>
        <taxon>Eukaryota</taxon>
        <taxon>Fungi</taxon>
        <taxon>Dikarya</taxon>
        <taxon>Ascomycota</taxon>
        <taxon>Pezizomycotina</taxon>
        <taxon>Sordariomycetes</taxon>
        <taxon>Hypocreomycetidae</taxon>
        <taxon>Hypocreales</taxon>
        <taxon>Ophiocordycipitaceae</taxon>
        <taxon>Drechmeria</taxon>
    </lineage>
</organism>
<evidence type="ECO:0000313" key="2">
    <source>
        <dbReference type="Proteomes" id="UP000076580"/>
    </source>
</evidence>
<proteinExistence type="predicted"/>
<keyword evidence="2" id="KW-1185">Reference proteome</keyword>
<name>A0A151GH32_DRECN</name>
<comment type="caution">
    <text evidence="1">The sequence shown here is derived from an EMBL/GenBank/DDBJ whole genome shotgun (WGS) entry which is preliminary data.</text>
</comment>
<protein>
    <submittedName>
        <fullName evidence="1">Uncharacterized protein</fullName>
    </submittedName>
</protein>
<reference evidence="1 2" key="1">
    <citation type="journal article" date="2016" name="Sci. Rep.">
        <title>Insights into Adaptations to a Near-Obligate Nematode Endoparasitic Lifestyle from the Finished Genome of Drechmeria coniospora.</title>
        <authorList>
            <person name="Zhang L."/>
            <person name="Zhou Z."/>
            <person name="Guo Q."/>
            <person name="Fokkens L."/>
            <person name="Miskei M."/>
            <person name="Pocsi I."/>
            <person name="Zhang W."/>
            <person name="Chen M."/>
            <person name="Wang L."/>
            <person name="Sun Y."/>
            <person name="Donzelli B.G."/>
            <person name="Gibson D.M."/>
            <person name="Nelson D.R."/>
            <person name="Luo J.G."/>
            <person name="Rep M."/>
            <person name="Liu H."/>
            <person name="Yang S."/>
            <person name="Wang J."/>
            <person name="Krasnoff S.B."/>
            <person name="Xu Y."/>
            <person name="Molnar I."/>
            <person name="Lin M."/>
        </authorList>
    </citation>
    <scope>NUCLEOTIDE SEQUENCE [LARGE SCALE GENOMIC DNA]</scope>
    <source>
        <strain evidence="1 2">ARSEF 6962</strain>
    </source>
</reference>
<dbReference type="Proteomes" id="UP000076580">
    <property type="component" value="Chromosome 02"/>
</dbReference>
<dbReference type="AlphaFoldDB" id="A0A151GH32"/>
<dbReference type="EMBL" id="LAYC01000002">
    <property type="protein sequence ID" value="KYK56376.1"/>
    <property type="molecule type" value="Genomic_DNA"/>
</dbReference>
<evidence type="ECO:0000313" key="1">
    <source>
        <dbReference type="EMBL" id="KYK56376.1"/>
    </source>
</evidence>
<dbReference type="InParanoid" id="A0A151GH32"/>
<sequence>MKGNVVFGLIAIVNAGFANDKRWIGESGKLTTQVKLSTLASKAGAIPLTLCATRSYRGLLWSRQERCCHVKNSAVLDRIDAEAGAATLCETKVSKWQGFGDCLCIGHPDKGLAKHALGIPNSSGKIAWANYCVTPSLSRWILEGLDCPDPWDPTMIFGGTADVL</sequence>
<accession>A0A151GH32</accession>
<dbReference type="GeneID" id="63716019"/>
<gene>
    <name evidence="1" type="ORF">DCS_03376</name>
</gene>
<dbReference type="RefSeq" id="XP_040655728.1">
    <property type="nucleotide sequence ID" value="XM_040800695.1"/>
</dbReference>